<protein>
    <recommendedName>
        <fullName evidence="4">DUF2231 domain-containing protein</fullName>
    </recommendedName>
</protein>
<comment type="caution">
    <text evidence="5">The sequence shown here is derived from an EMBL/GenBank/DDBJ whole genome shotgun (WGS) entry which is preliminary data.</text>
</comment>
<keyword evidence="2" id="KW-0472">Membrane</keyword>
<feature type="transmembrane region" description="Helical" evidence="2">
    <location>
        <begin position="120"/>
        <end position="138"/>
    </location>
</feature>
<feature type="transmembrane region" description="Helical" evidence="2">
    <location>
        <begin position="89"/>
        <end position="108"/>
    </location>
</feature>
<organism evidence="5 6">
    <name type="scientific">Tsuneonella deserti</name>
    <dbReference type="NCBI Taxonomy" id="2035528"/>
    <lineage>
        <taxon>Bacteria</taxon>
        <taxon>Pseudomonadati</taxon>
        <taxon>Pseudomonadota</taxon>
        <taxon>Alphaproteobacteria</taxon>
        <taxon>Sphingomonadales</taxon>
        <taxon>Erythrobacteraceae</taxon>
        <taxon>Tsuneonella</taxon>
    </lineage>
</organism>
<dbReference type="Pfam" id="PF09990">
    <property type="entry name" value="DUF2231"/>
    <property type="match status" value="1"/>
</dbReference>
<name>A0ABQ1S8Z2_9SPHN</name>
<dbReference type="InterPro" id="IPR019251">
    <property type="entry name" value="DUF2231_TM"/>
</dbReference>
<feature type="region of interest" description="Disordered" evidence="1">
    <location>
        <begin position="27"/>
        <end position="54"/>
    </location>
</feature>
<feature type="transmembrane region" description="Helical" evidence="2">
    <location>
        <begin position="150"/>
        <end position="171"/>
    </location>
</feature>
<keyword evidence="2" id="KW-1133">Transmembrane helix</keyword>
<keyword evidence="2" id="KW-0812">Transmembrane</keyword>
<gene>
    <name evidence="5" type="ORF">GCM10011515_15590</name>
</gene>
<keyword evidence="6" id="KW-1185">Reference proteome</keyword>
<evidence type="ECO:0000256" key="2">
    <source>
        <dbReference type="SAM" id="Phobius"/>
    </source>
</evidence>
<keyword evidence="3" id="KW-0732">Signal</keyword>
<evidence type="ECO:0000256" key="3">
    <source>
        <dbReference type="SAM" id="SignalP"/>
    </source>
</evidence>
<feature type="signal peptide" evidence="3">
    <location>
        <begin position="1"/>
        <end position="24"/>
    </location>
</feature>
<proteinExistence type="predicted"/>
<feature type="compositionally biased region" description="Basic and acidic residues" evidence="1">
    <location>
        <begin position="27"/>
        <end position="36"/>
    </location>
</feature>
<feature type="transmembrane region" description="Helical" evidence="2">
    <location>
        <begin position="183"/>
        <end position="204"/>
    </location>
</feature>
<dbReference type="Proteomes" id="UP000619041">
    <property type="component" value="Unassembled WGS sequence"/>
</dbReference>
<evidence type="ECO:0000313" key="6">
    <source>
        <dbReference type="Proteomes" id="UP000619041"/>
    </source>
</evidence>
<accession>A0ABQ1S8Z2</accession>
<evidence type="ECO:0000259" key="4">
    <source>
        <dbReference type="Pfam" id="PF09990"/>
    </source>
</evidence>
<sequence>MVLIRRMLAFLMLASLSASVPAFAHKDHDRKQHAAEAMHNSAHQEGAPAASRMHQEPMHGAMEMEHSADEPPLTFTDRLLSWIGRLHPIIVHFPLAFFPAALFTATIGRRRASFATPVQFLVVAGGALAPLSALLGWLDAIGMDPDPLLTVHRWLGTMIGALGAALAVWAWRKPDQDRSGLMMAALTVLTAAIVVQGWFGGALVHGVDHMNW</sequence>
<evidence type="ECO:0000313" key="5">
    <source>
        <dbReference type="EMBL" id="GGD96635.1"/>
    </source>
</evidence>
<evidence type="ECO:0000256" key="1">
    <source>
        <dbReference type="SAM" id="MobiDB-lite"/>
    </source>
</evidence>
<dbReference type="EMBL" id="BMKL01000001">
    <property type="protein sequence ID" value="GGD96635.1"/>
    <property type="molecule type" value="Genomic_DNA"/>
</dbReference>
<feature type="chain" id="PRO_5046929480" description="DUF2231 domain-containing protein" evidence="3">
    <location>
        <begin position="25"/>
        <end position="212"/>
    </location>
</feature>
<feature type="domain" description="DUF2231" evidence="4">
    <location>
        <begin position="86"/>
        <end position="205"/>
    </location>
</feature>
<reference evidence="6" key="1">
    <citation type="journal article" date="2019" name="Int. J. Syst. Evol. Microbiol.">
        <title>The Global Catalogue of Microorganisms (GCM) 10K type strain sequencing project: providing services to taxonomists for standard genome sequencing and annotation.</title>
        <authorList>
            <consortium name="The Broad Institute Genomics Platform"/>
            <consortium name="The Broad Institute Genome Sequencing Center for Infectious Disease"/>
            <person name="Wu L."/>
            <person name="Ma J."/>
        </authorList>
    </citation>
    <scope>NUCLEOTIDE SEQUENCE [LARGE SCALE GENOMIC DNA]</scope>
    <source>
        <strain evidence="6">CGMCC 1.15959</strain>
    </source>
</reference>